<reference evidence="15" key="1">
    <citation type="submission" date="2025-08" db="UniProtKB">
        <authorList>
            <consortium name="RefSeq"/>
        </authorList>
    </citation>
    <scope>IDENTIFICATION</scope>
    <source>
        <tissue evidence="15">Gonad</tissue>
    </source>
</reference>
<dbReference type="GO" id="GO:0051321">
    <property type="term" value="P:meiotic cell cycle"/>
    <property type="evidence" value="ECO:0007669"/>
    <property type="project" value="UniProtKB-ARBA"/>
</dbReference>
<dbReference type="RefSeq" id="XP_019630363.1">
    <property type="nucleotide sequence ID" value="XM_019774804.1"/>
</dbReference>
<dbReference type="Proteomes" id="UP000515135">
    <property type="component" value="Unplaced"/>
</dbReference>
<dbReference type="PANTHER" id="PTHR11176">
    <property type="entry name" value="BOULE-RELATED"/>
    <property type="match status" value="1"/>
</dbReference>
<keyword evidence="3" id="KW-0963">Cytoplasm</keyword>
<feature type="region of interest" description="Disordered" evidence="12">
    <location>
        <begin position="359"/>
        <end position="436"/>
    </location>
</feature>
<dbReference type="GeneID" id="109474511"/>
<dbReference type="Gene3D" id="3.30.70.330">
    <property type="match status" value="1"/>
</dbReference>
<dbReference type="GO" id="GO:0003730">
    <property type="term" value="F:mRNA 3'-UTR binding"/>
    <property type="evidence" value="ECO:0007669"/>
    <property type="project" value="TreeGrafter"/>
</dbReference>
<accession>A0A6P4Z1F7</accession>
<evidence type="ECO:0000256" key="6">
    <source>
        <dbReference type="ARBA" id="ARBA00022871"/>
    </source>
</evidence>
<dbReference type="InterPro" id="IPR034988">
    <property type="entry name" value="DAZ_BOULE_RRM"/>
</dbReference>
<feature type="domain" description="RRM" evidence="13">
    <location>
        <begin position="106"/>
        <end position="182"/>
    </location>
</feature>
<dbReference type="FunFam" id="3.30.70.330:FF:000167">
    <property type="entry name" value="protein boule-like isoform X1"/>
    <property type="match status" value="1"/>
</dbReference>
<evidence type="ECO:0000256" key="2">
    <source>
        <dbReference type="ARBA" id="ARBA00022473"/>
    </source>
</evidence>
<evidence type="ECO:0000256" key="12">
    <source>
        <dbReference type="SAM" id="MobiDB-lite"/>
    </source>
</evidence>
<comment type="subunit">
    <text evidence="9">Interacts with DAZ1 and DAZL.</text>
</comment>
<dbReference type="SUPFAM" id="SSF54928">
    <property type="entry name" value="RNA-binding domain, RBD"/>
    <property type="match status" value="1"/>
</dbReference>
<evidence type="ECO:0000256" key="3">
    <source>
        <dbReference type="ARBA" id="ARBA00022490"/>
    </source>
</evidence>
<keyword evidence="5" id="KW-0810">Translation regulation</keyword>
<protein>
    <recommendedName>
        <fullName evidence="10">Protein boule-like</fullName>
    </recommendedName>
</protein>
<keyword evidence="14" id="KW-1185">Reference proteome</keyword>
<keyword evidence="4" id="KW-0221">Differentiation</keyword>
<dbReference type="PANTHER" id="PTHR11176:SF57">
    <property type="entry name" value="PROTEIN BOULE"/>
    <property type="match status" value="1"/>
</dbReference>
<keyword evidence="6" id="KW-0744">Spermatogenesis</keyword>
<dbReference type="CDD" id="cd12412">
    <property type="entry name" value="RRM_DAZL_BOULE"/>
    <property type="match status" value="1"/>
</dbReference>
<comment type="function">
    <text evidence="8">Probable RNA-binding protein, which may be required during spermatogenesis. May act by binding to the 3'-UTR of mRNAs and regulating their translation.</text>
</comment>
<evidence type="ECO:0000256" key="11">
    <source>
        <dbReference type="PROSITE-ProRule" id="PRU00176"/>
    </source>
</evidence>
<evidence type="ECO:0000313" key="14">
    <source>
        <dbReference type="Proteomes" id="UP000515135"/>
    </source>
</evidence>
<dbReference type="GO" id="GO:0005737">
    <property type="term" value="C:cytoplasm"/>
    <property type="evidence" value="ECO:0007669"/>
    <property type="project" value="UniProtKB-SubCell"/>
</dbReference>
<dbReference type="GO" id="GO:0008494">
    <property type="term" value="F:translation activator activity"/>
    <property type="evidence" value="ECO:0007669"/>
    <property type="project" value="TreeGrafter"/>
</dbReference>
<evidence type="ECO:0000256" key="10">
    <source>
        <dbReference type="ARBA" id="ARBA00072848"/>
    </source>
</evidence>
<dbReference type="GO" id="GO:0030154">
    <property type="term" value="P:cell differentiation"/>
    <property type="evidence" value="ECO:0007669"/>
    <property type="project" value="UniProtKB-KW"/>
</dbReference>
<feature type="compositionally biased region" description="Pro residues" evidence="12">
    <location>
        <begin position="423"/>
        <end position="436"/>
    </location>
</feature>
<feature type="region of interest" description="Disordered" evidence="12">
    <location>
        <begin position="1"/>
        <end position="29"/>
    </location>
</feature>
<evidence type="ECO:0000256" key="5">
    <source>
        <dbReference type="ARBA" id="ARBA00022845"/>
    </source>
</evidence>
<evidence type="ECO:0000313" key="15">
    <source>
        <dbReference type="RefSeq" id="XP_019630363.1"/>
    </source>
</evidence>
<dbReference type="AlphaFoldDB" id="A0A6P4Z1F7"/>
<keyword evidence="2" id="KW-0217">Developmental protein</keyword>
<comment type="subcellular location">
    <subcellularLocation>
        <location evidence="1">Cytoplasm</location>
    </subcellularLocation>
</comment>
<dbReference type="InterPro" id="IPR000504">
    <property type="entry name" value="RRM_dom"/>
</dbReference>
<organism evidence="14 15">
    <name type="scientific">Branchiostoma belcheri</name>
    <name type="common">Amphioxus</name>
    <dbReference type="NCBI Taxonomy" id="7741"/>
    <lineage>
        <taxon>Eukaryota</taxon>
        <taxon>Metazoa</taxon>
        <taxon>Chordata</taxon>
        <taxon>Cephalochordata</taxon>
        <taxon>Leptocardii</taxon>
        <taxon>Amphioxiformes</taxon>
        <taxon>Branchiostomatidae</taxon>
        <taxon>Branchiostoma</taxon>
    </lineage>
</organism>
<dbReference type="GO" id="GO:0045948">
    <property type="term" value="P:positive regulation of translational initiation"/>
    <property type="evidence" value="ECO:0007669"/>
    <property type="project" value="TreeGrafter"/>
</dbReference>
<evidence type="ECO:0000256" key="4">
    <source>
        <dbReference type="ARBA" id="ARBA00022782"/>
    </source>
</evidence>
<dbReference type="PROSITE" id="PS50102">
    <property type="entry name" value="RRM"/>
    <property type="match status" value="1"/>
</dbReference>
<evidence type="ECO:0000259" key="13">
    <source>
        <dbReference type="PROSITE" id="PS50102"/>
    </source>
</evidence>
<feature type="compositionally biased region" description="Pro residues" evidence="12">
    <location>
        <begin position="360"/>
        <end position="371"/>
    </location>
</feature>
<dbReference type="GO" id="GO:0070935">
    <property type="term" value="P:3'-UTR-mediated mRNA stabilization"/>
    <property type="evidence" value="ECO:0007669"/>
    <property type="project" value="TreeGrafter"/>
</dbReference>
<sequence>MSEHSTSNSPAPLTQPQRSTSISPANSVCSTSNVTKAPLYGTVIPNRVFVGGIAYNNDQPADASASAAALPTANACTPAGTSMHLATPVYPWWQYQHVQIGTLFKDRVFVRGFDPDCSEQELREFFTQFGAVRDTKIIADRAGVSKGYGFVTFDSQEAADKAQQNDNLMFKDKRLNVGPAIRKQAPSLPSPFRPESSCSPYLVDIGPGSQSFVNNWSLPYGYMCPDSFLPQQTVVGPSVPPSLSPAPIMLPAGPPAHQPCNMYVPQGQPHQSYYPNTAAGQQYSTSGREWAPQSPPAAMQAPQPVTFDGYGPVYQEMVPVEMSSFPPGCVVMTAPNLPPEASGYISMSGVPIMQQVQEVNPPPEQPPPPPVYTQHTRRHTNFHGPPPTRRFPRIGTGRPRCMPVRPVMEAGKSAPQEGQPVPTLTPPPTPTPSINN</sequence>
<dbReference type="InterPro" id="IPR035979">
    <property type="entry name" value="RBD_domain_sf"/>
</dbReference>
<evidence type="ECO:0000256" key="9">
    <source>
        <dbReference type="ARBA" id="ARBA00062241"/>
    </source>
</evidence>
<evidence type="ECO:0000256" key="1">
    <source>
        <dbReference type="ARBA" id="ARBA00004496"/>
    </source>
</evidence>
<dbReference type="InterPro" id="IPR012677">
    <property type="entry name" value="Nucleotide-bd_a/b_plait_sf"/>
</dbReference>
<dbReference type="SMART" id="SM00360">
    <property type="entry name" value="RRM"/>
    <property type="match status" value="1"/>
</dbReference>
<evidence type="ECO:0000256" key="8">
    <source>
        <dbReference type="ARBA" id="ARBA00060279"/>
    </source>
</evidence>
<proteinExistence type="predicted"/>
<dbReference type="Pfam" id="PF00076">
    <property type="entry name" value="RRM_1"/>
    <property type="match status" value="1"/>
</dbReference>
<dbReference type="OrthoDB" id="762982at2759"/>
<gene>
    <name evidence="15" type="primary">LOC109474511</name>
</gene>
<keyword evidence="7 11" id="KW-0694">RNA-binding</keyword>
<evidence type="ECO:0000256" key="7">
    <source>
        <dbReference type="ARBA" id="ARBA00022884"/>
    </source>
</evidence>
<name>A0A6P4Z1F7_BRABE</name>
<dbReference type="GO" id="GO:0007283">
    <property type="term" value="P:spermatogenesis"/>
    <property type="evidence" value="ECO:0007669"/>
    <property type="project" value="UniProtKB-KW"/>
</dbReference>